<accession>A0A8H2W2M1</accession>
<name>A0A8H2W2M1_9HELO</name>
<feature type="region of interest" description="Disordered" evidence="1">
    <location>
        <begin position="443"/>
        <end position="463"/>
    </location>
</feature>
<organism evidence="4 5">
    <name type="scientific">Sclerotinia trifoliorum</name>
    <dbReference type="NCBI Taxonomy" id="28548"/>
    <lineage>
        <taxon>Eukaryota</taxon>
        <taxon>Fungi</taxon>
        <taxon>Dikarya</taxon>
        <taxon>Ascomycota</taxon>
        <taxon>Pezizomycotina</taxon>
        <taxon>Leotiomycetes</taxon>
        <taxon>Helotiales</taxon>
        <taxon>Sclerotiniaceae</taxon>
        <taxon>Sclerotinia</taxon>
    </lineage>
</organism>
<feature type="compositionally biased region" description="Basic and acidic residues" evidence="1">
    <location>
        <begin position="671"/>
        <end position="684"/>
    </location>
</feature>
<feature type="region of interest" description="Disordered" evidence="1">
    <location>
        <begin position="331"/>
        <end position="383"/>
    </location>
</feature>
<feature type="compositionally biased region" description="Low complexity" evidence="1">
    <location>
        <begin position="369"/>
        <end position="383"/>
    </location>
</feature>
<feature type="chain" id="PRO_5034840214" evidence="3">
    <location>
        <begin position="28"/>
        <end position="684"/>
    </location>
</feature>
<evidence type="ECO:0000313" key="5">
    <source>
        <dbReference type="Proteomes" id="UP000624404"/>
    </source>
</evidence>
<gene>
    <name evidence="4" type="ORF">SCLTRI_LOCUS9619</name>
</gene>
<comment type="caution">
    <text evidence="4">The sequence shown here is derived from an EMBL/GenBank/DDBJ whole genome shotgun (WGS) entry which is preliminary data.</text>
</comment>
<keyword evidence="2" id="KW-0472">Membrane</keyword>
<evidence type="ECO:0000256" key="2">
    <source>
        <dbReference type="SAM" id="Phobius"/>
    </source>
</evidence>
<feature type="compositionally biased region" description="Polar residues" evidence="1">
    <location>
        <begin position="331"/>
        <end position="342"/>
    </location>
</feature>
<dbReference type="OrthoDB" id="5215637at2759"/>
<feature type="transmembrane region" description="Helical" evidence="2">
    <location>
        <begin position="403"/>
        <end position="426"/>
    </location>
</feature>
<protein>
    <submittedName>
        <fullName evidence="4">4559ce5b-cab0-4b26-9265-326b9ff7cca1</fullName>
    </submittedName>
</protein>
<feature type="compositionally biased region" description="Low complexity" evidence="1">
    <location>
        <begin position="66"/>
        <end position="80"/>
    </location>
</feature>
<keyword evidence="2" id="KW-1133">Transmembrane helix</keyword>
<keyword evidence="5" id="KW-1185">Reference proteome</keyword>
<dbReference type="AlphaFoldDB" id="A0A8H2W2M1"/>
<dbReference type="EMBL" id="CAJHIA010000036">
    <property type="protein sequence ID" value="CAD6451831.1"/>
    <property type="molecule type" value="Genomic_DNA"/>
</dbReference>
<feature type="signal peptide" evidence="3">
    <location>
        <begin position="1"/>
        <end position="27"/>
    </location>
</feature>
<sequence>MQVLSMLTRQFVAVAIALLVQLSVVSSSNVARNDFMKNGIQEPTQEPGRAREAQGRGVQSRQCWNQTQQMQSQQSQSESSRTLLPQSLPTGQGQQPQSSNAGGPGQCFLPNGSVDINGIPCLSGDNTSRCCGSDEFCSTNRLCVSKNNANKFSRGSCADPTFSAASCPSFCQSAKDNGSLLPCGEPSLGQFCCDEGEGFACCSTPSKVFSVGRGTNFTEKYISSNVTSSSIMNFQPQKSSHLTILTNTDTATQTQTQIQISSATQTIVRTSVIVSTQIVTSIQTPTPTVIFPPTASTTVPKSIIFATQTTISQSQPSLSLEATPSASVFLNENNQSLPSSPLTNSDSQASTTSSSPKGNLNQNGQAGASTTSSQDSSRPSDLSLADNLDIQSTLTNLLKGPNMTAIIVGSGGLLLIVIFIVAFCCIRKKRRAKKSKDVIIRGSESQRGASKERRKKYGRESGGPNIEVFVTVTEKSKGRKGKAQAAYVNEDDRISQELDGALGGGSYLECGTLGREIKPANLGRRSLGRENIEFQNPMDYRDRSPNPFDPPPIPSDLRTPTVPILPPLRSPGSDYVNSSTIPILSPPTPIPVSPLSPHSLDLDYRISRASFASVTSGSRYSRMTTGEPFLAPSALDVPVPYRPVGDESRGVGDYGYGRVSRDEEQGVGFGRTDEQRQELPRGFF</sequence>
<keyword evidence="3" id="KW-0732">Signal</keyword>
<proteinExistence type="predicted"/>
<evidence type="ECO:0000256" key="3">
    <source>
        <dbReference type="SAM" id="SignalP"/>
    </source>
</evidence>
<feature type="compositionally biased region" description="Polar residues" evidence="1">
    <location>
        <begin position="81"/>
        <end position="101"/>
    </location>
</feature>
<feature type="region of interest" description="Disordered" evidence="1">
    <location>
        <begin position="641"/>
        <end position="684"/>
    </location>
</feature>
<reference evidence="4" key="1">
    <citation type="submission" date="2020-10" db="EMBL/GenBank/DDBJ databases">
        <authorList>
            <person name="Kusch S."/>
        </authorList>
    </citation>
    <scope>NUCLEOTIDE SEQUENCE</scope>
    <source>
        <strain evidence="4">SwB9</strain>
    </source>
</reference>
<keyword evidence="2" id="KW-0812">Transmembrane</keyword>
<feature type="compositionally biased region" description="Low complexity" evidence="1">
    <location>
        <begin position="343"/>
        <end position="355"/>
    </location>
</feature>
<feature type="compositionally biased region" description="Polar residues" evidence="1">
    <location>
        <begin position="356"/>
        <end position="368"/>
    </location>
</feature>
<evidence type="ECO:0000256" key="1">
    <source>
        <dbReference type="SAM" id="MobiDB-lite"/>
    </source>
</evidence>
<dbReference type="Proteomes" id="UP000624404">
    <property type="component" value="Unassembled WGS sequence"/>
</dbReference>
<evidence type="ECO:0000313" key="4">
    <source>
        <dbReference type="EMBL" id="CAD6451831.1"/>
    </source>
</evidence>
<feature type="region of interest" description="Disordered" evidence="1">
    <location>
        <begin position="36"/>
        <end position="104"/>
    </location>
</feature>